<dbReference type="EMBL" id="MNCJ02000325">
    <property type="protein sequence ID" value="KAF5786648.1"/>
    <property type="molecule type" value="Genomic_DNA"/>
</dbReference>
<sequence>MAHRPWMSSASLYHFRNAGSLPRPNGSNPKSPGSLPIEPLGVKQIATAFNCRDPRFLGSSSSNNNKPPNTTTNGGVNGCRQRMGPLGTGQEGRSEPV</sequence>
<dbReference type="AlphaFoldDB" id="A0A9K3HXE3"/>
<proteinExistence type="predicted"/>
<feature type="region of interest" description="Disordered" evidence="1">
    <location>
        <begin position="16"/>
        <end position="39"/>
    </location>
</feature>
<feature type="region of interest" description="Disordered" evidence="1">
    <location>
        <begin position="52"/>
        <end position="97"/>
    </location>
</feature>
<evidence type="ECO:0000256" key="1">
    <source>
        <dbReference type="SAM" id="MobiDB-lite"/>
    </source>
</evidence>
<dbReference type="Proteomes" id="UP000215914">
    <property type="component" value="Unassembled WGS sequence"/>
</dbReference>
<reference evidence="2" key="1">
    <citation type="journal article" date="2017" name="Nature">
        <title>The sunflower genome provides insights into oil metabolism, flowering and Asterid evolution.</title>
        <authorList>
            <person name="Badouin H."/>
            <person name="Gouzy J."/>
            <person name="Grassa C.J."/>
            <person name="Murat F."/>
            <person name="Staton S.E."/>
            <person name="Cottret L."/>
            <person name="Lelandais-Briere C."/>
            <person name="Owens G.L."/>
            <person name="Carrere S."/>
            <person name="Mayjonade B."/>
            <person name="Legrand L."/>
            <person name="Gill N."/>
            <person name="Kane N.C."/>
            <person name="Bowers J.E."/>
            <person name="Hubner S."/>
            <person name="Bellec A."/>
            <person name="Berard A."/>
            <person name="Berges H."/>
            <person name="Blanchet N."/>
            <person name="Boniface M.C."/>
            <person name="Brunel D."/>
            <person name="Catrice O."/>
            <person name="Chaidir N."/>
            <person name="Claudel C."/>
            <person name="Donnadieu C."/>
            <person name="Faraut T."/>
            <person name="Fievet G."/>
            <person name="Helmstetter N."/>
            <person name="King M."/>
            <person name="Knapp S.J."/>
            <person name="Lai Z."/>
            <person name="Le Paslier M.C."/>
            <person name="Lippi Y."/>
            <person name="Lorenzon L."/>
            <person name="Mandel J.R."/>
            <person name="Marage G."/>
            <person name="Marchand G."/>
            <person name="Marquand E."/>
            <person name="Bret-Mestries E."/>
            <person name="Morien E."/>
            <person name="Nambeesan S."/>
            <person name="Nguyen T."/>
            <person name="Pegot-Espagnet P."/>
            <person name="Pouilly N."/>
            <person name="Raftis F."/>
            <person name="Sallet E."/>
            <person name="Schiex T."/>
            <person name="Thomas J."/>
            <person name="Vandecasteele C."/>
            <person name="Vares D."/>
            <person name="Vear F."/>
            <person name="Vautrin S."/>
            <person name="Crespi M."/>
            <person name="Mangin B."/>
            <person name="Burke J.M."/>
            <person name="Salse J."/>
            <person name="Munos S."/>
            <person name="Vincourt P."/>
            <person name="Rieseberg L.H."/>
            <person name="Langlade N.B."/>
        </authorList>
    </citation>
    <scope>NUCLEOTIDE SEQUENCE</scope>
    <source>
        <tissue evidence="2">Leaves</tissue>
    </source>
</reference>
<gene>
    <name evidence="2" type="ORF">HanXRQr2_Chr10g0443501</name>
</gene>
<organism evidence="2 3">
    <name type="scientific">Helianthus annuus</name>
    <name type="common">Common sunflower</name>
    <dbReference type="NCBI Taxonomy" id="4232"/>
    <lineage>
        <taxon>Eukaryota</taxon>
        <taxon>Viridiplantae</taxon>
        <taxon>Streptophyta</taxon>
        <taxon>Embryophyta</taxon>
        <taxon>Tracheophyta</taxon>
        <taxon>Spermatophyta</taxon>
        <taxon>Magnoliopsida</taxon>
        <taxon>eudicotyledons</taxon>
        <taxon>Gunneridae</taxon>
        <taxon>Pentapetalae</taxon>
        <taxon>asterids</taxon>
        <taxon>campanulids</taxon>
        <taxon>Asterales</taxon>
        <taxon>Asteraceae</taxon>
        <taxon>Asteroideae</taxon>
        <taxon>Heliantheae alliance</taxon>
        <taxon>Heliantheae</taxon>
        <taxon>Helianthus</taxon>
    </lineage>
</organism>
<name>A0A9K3HXE3_HELAN</name>
<keyword evidence="3" id="KW-1185">Reference proteome</keyword>
<protein>
    <submittedName>
        <fullName evidence="2">Uncharacterized protein</fullName>
    </submittedName>
</protein>
<accession>A0A9K3HXE3</accession>
<evidence type="ECO:0000313" key="3">
    <source>
        <dbReference type="Proteomes" id="UP000215914"/>
    </source>
</evidence>
<dbReference type="Gramene" id="mRNA:HanXRQr2_Chr10g0443501">
    <property type="protein sequence ID" value="mRNA:HanXRQr2_Chr10g0443501"/>
    <property type="gene ID" value="HanXRQr2_Chr10g0443501"/>
</dbReference>
<feature type="compositionally biased region" description="Low complexity" evidence="1">
    <location>
        <begin position="58"/>
        <end position="74"/>
    </location>
</feature>
<evidence type="ECO:0000313" key="2">
    <source>
        <dbReference type="EMBL" id="KAF5786648.1"/>
    </source>
</evidence>
<comment type="caution">
    <text evidence="2">The sequence shown here is derived from an EMBL/GenBank/DDBJ whole genome shotgun (WGS) entry which is preliminary data.</text>
</comment>
<reference evidence="2" key="2">
    <citation type="submission" date="2020-06" db="EMBL/GenBank/DDBJ databases">
        <title>Helianthus annuus Genome sequencing and assembly Release 2.</title>
        <authorList>
            <person name="Gouzy J."/>
            <person name="Langlade N."/>
            <person name="Munos S."/>
        </authorList>
    </citation>
    <scope>NUCLEOTIDE SEQUENCE</scope>
    <source>
        <tissue evidence="2">Leaves</tissue>
    </source>
</reference>